<comment type="caution">
    <text evidence="1">The sequence shown here is derived from an EMBL/GenBank/DDBJ whole genome shotgun (WGS) entry which is preliminary data.</text>
</comment>
<keyword evidence="2" id="KW-1185">Reference proteome</keyword>
<accession>A0ABT9JVJ1</accession>
<reference evidence="2" key="1">
    <citation type="journal article" date="2019" name="Int. J. Syst. Evol. Microbiol.">
        <title>The Global Catalogue of Microorganisms (GCM) 10K type strain sequencing project: providing services to taxonomists for standard genome sequencing and annotation.</title>
        <authorList>
            <consortium name="The Broad Institute Genomics Platform"/>
            <consortium name="The Broad Institute Genome Sequencing Center for Infectious Disease"/>
            <person name="Wu L."/>
            <person name="Ma J."/>
        </authorList>
    </citation>
    <scope>NUCLEOTIDE SEQUENCE [LARGE SCALE GENOMIC DNA]</scope>
    <source>
        <strain evidence="2">VKM B-3159</strain>
    </source>
</reference>
<dbReference type="Gene3D" id="3.40.50.1010">
    <property type="entry name" value="5'-nuclease"/>
    <property type="match status" value="1"/>
</dbReference>
<dbReference type="EMBL" id="JAVCAP010000026">
    <property type="protein sequence ID" value="MDP8568536.1"/>
    <property type="molecule type" value="Genomic_DNA"/>
</dbReference>
<organism evidence="1 2">
    <name type="scientific">Methylophilus aquaticus</name>
    <dbReference type="NCBI Taxonomy" id="1971610"/>
    <lineage>
        <taxon>Bacteria</taxon>
        <taxon>Pseudomonadati</taxon>
        <taxon>Pseudomonadota</taxon>
        <taxon>Betaproteobacteria</taxon>
        <taxon>Nitrosomonadales</taxon>
        <taxon>Methylophilaceae</taxon>
        <taxon>Methylophilus</taxon>
    </lineage>
</organism>
<evidence type="ECO:0000313" key="2">
    <source>
        <dbReference type="Proteomes" id="UP001225906"/>
    </source>
</evidence>
<dbReference type="Proteomes" id="UP001225906">
    <property type="component" value="Unassembled WGS sequence"/>
</dbReference>
<evidence type="ECO:0008006" key="3">
    <source>
        <dbReference type="Google" id="ProtNLM"/>
    </source>
</evidence>
<protein>
    <recommendedName>
        <fullName evidence="3">NYN domain-containing protein</fullName>
    </recommendedName>
</protein>
<proteinExistence type="predicted"/>
<sequence length="244" mass="27580">MVSDDTFSVLILVDYDNLSDDHKRSGILSLITKALSHLPKSISATLGTCEVRIYGGWYEEALMTHLAQDVSIRIQEEFPAIIKIPLSEGRLIQFRTNAELAFALYQEPSHHLFNTFRKKAVPSNIRFAKPLDVGCTNSSCILHLAKKLLQKNKCPIDTCSTTSCELVYRHEQKIVDTMLTCDLIYASQSNSNIHIMLVSNDDDFLPPIRTALLNGSQIYRLHPKHRLQIQQQTGIGTRLTELEL</sequence>
<name>A0ABT9JVJ1_9PROT</name>
<gene>
    <name evidence="1" type="ORF">Q9291_11815</name>
</gene>
<evidence type="ECO:0000313" key="1">
    <source>
        <dbReference type="EMBL" id="MDP8568536.1"/>
    </source>
</evidence>
<dbReference type="RefSeq" id="WP_306390263.1">
    <property type="nucleotide sequence ID" value="NZ_JAVCAP010000026.1"/>
</dbReference>